<sequence length="714" mass="81560">MKKILFIWFILGLTLPTYGQQELKRADTYFERAYYSDAIPLYEQLLPRNKSSKLIKNLADSYYHTFDMKAAARWYGYLISNYGANVDESYHFKLNQSLKSIGEYEKAKKVLVDFYTEQGQNDKTIQIENNYTYIENVGAIGERFNIENLNINTSTSEFGAARIDSNLVYSASRKRSSGLPKLYRWNNENYLDLYTHPILKITLGDSLSTPLSTVINSKMHEGTFAITKDRKTIYFTRNSKKKTEDDKISNLKIYRAEFVDGEWKNIITLPFNSDDFSTEHPALSPDETKLYFSSDREGGFGSFDLYSVTIQKDGFFGTPINLGKTINTDKKEQFPFLDNQGNLYFASNGHPGFGLLDIFISKENNGDFGKPDNLGLPVNSGYDDFSLSLDHNGNTGYFSSNRPGGKGSDDIYSFSETKPLLIEDCKQFIAGVLTDKTTKLPLANASIELLDANGNRIETITTSTDASFKFQIECSQEYLIKAYKEGYEDNSKSVISDTERNATKDGSLTLFSIEEREAQKAKELLAKKEEAEKLALVAIAKQKEQEKVAEINRIKKEKEVAVKKKATQEKEERERLKKIDGIIAKEDAIVRENQRIIIRTEEIHFDYSLWYVRREARERLAKVVAIMKQNPGMVIEIGTHTDIRGTSEFNRNLSQKRADSAKEFMVKNGIAKERVIAKGYGESQPIVKCETVESCTEEDHEWNRRCELIVVKWE</sequence>
<gene>
    <name evidence="7" type="ORF">D9O36_07240</name>
</gene>
<dbReference type="SUPFAM" id="SSF82171">
    <property type="entry name" value="DPP6 N-terminal domain-like"/>
    <property type="match status" value="1"/>
</dbReference>
<feature type="domain" description="OmpA-like" evidence="6">
    <location>
        <begin position="592"/>
        <end position="714"/>
    </location>
</feature>
<dbReference type="InterPro" id="IPR006690">
    <property type="entry name" value="OMPA-like_CS"/>
</dbReference>
<dbReference type="InterPro" id="IPR036737">
    <property type="entry name" value="OmpA-like_sf"/>
</dbReference>
<dbReference type="InterPro" id="IPR011659">
    <property type="entry name" value="WD40"/>
</dbReference>
<evidence type="ECO:0000256" key="1">
    <source>
        <dbReference type="ARBA" id="ARBA00004442"/>
    </source>
</evidence>
<keyword evidence="7" id="KW-0966">Cell projection</keyword>
<dbReference type="SUPFAM" id="SSF103088">
    <property type="entry name" value="OmpA-like"/>
    <property type="match status" value="1"/>
</dbReference>
<keyword evidence="7" id="KW-0969">Cilium</keyword>
<keyword evidence="2 4" id="KW-0472">Membrane</keyword>
<name>A0A7X3D1K4_9FLAO</name>
<evidence type="ECO:0000256" key="5">
    <source>
        <dbReference type="SAM" id="Coils"/>
    </source>
</evidence>
<dbReference type="GO" id="GO:0009279">
    <property type="term" value="C:cell outer membrane"/>
    <property type="evidence" value="ECO:0007669"/>
    <property type="project" value="UniProtKB-SubCell"/>
</dbReference>
<dbReference type="Proteomes" id="UP000540519">
    <property type="component" value="Unassembled WGS sequence"/>
</dbReference>
<dbReference type="RefSeq" id="WP_155599419.1">
    <property type="nucleotide sequence ID" value="NZ_RCNR01000010.1"/>
</dbReference>
<evidence type="ECO:0000256" key="4">
    <source>
        <dbReference type="PROSITE-ProRule" id="PRU00473"/>
    </source>
</evidence>
<dbReference type="SUPFAM" id="SSF49464">
    <property type="entry name" value="Carboxypeptidase regulatory domain-like"/>
    <property type="match status" value="1"/>
</dbReference>
<dbReference type="AlphaFoldDB" id="A0A7X3D1K4"/>
<dbReference type="PROSITE" id="PS51123">
    <property type="entry name" value="OMPA_2"/>
    <property type="match status" value="1"/>
</dbReference>
<dbReference type="CDD" id="cd07185">
    <property type="entry name" value="OmpA_C-like"/>
    <property type="match status" value="1"/>
</dbReference>
<dbReference type="Pfam" id="PF00691">
    <property type="entry name" value="OmpA"/>
    <property type="match status" value="1"/>
</dbReference>
<comment type="subcellular location">
    <subcellularLocation>
        <location evidence="1">Cell outer membrane</location>
    </subcellularLocation>
</comment>
<keyword evidence="7" id="KW-0282">Flagellum</keyword>
<organism evidence="7 8">
    <name type="scientific">Zobellia amurskyensis</name>
    <dbReference type="NCBI Taxonomy" id="248905"/>
    <lineage>
        <taxon>Bacteria</taxon>
        <taxon>Pseudomonadati</taxon>
        <taxon>Bacteroidota</taxon>
        <taxon>Flavobacteriia</taxon>
        <taxon>Flavobacteriales</taxon>
        <taxon>Flavobacteriaceae</taxon>
        <taxon>Zobellia</taxon>
    </lineage>
</organism>
<dbReference type="PANTHER" id="PTHR30329">
    <property type="entry name" value="STATOR ELEMENT OF FLAGELLAR MOTOR COMPLEX"/>
    <property type="match status" value="1"/>
</dbReference>
<dbReference type="Pfam" id="PF07676">
    <property type="entry name" value="PD40"/>
    <property type="match status" value="2"/>
</dbReference>
<evidence type="ECO:0000313" key="8">
    <source>
        <dbReference type="Proteomes" id="UP000540519"/>
    </source>
</evidence>
<dbReference type="InterPro" id="IPR006665">
    <property type="entry name" value="OmpA-like"/>
</dbReference>
<dbReference type="Gene3D" id="2.120.10.30">
    <property type="entry name" value="TolB, C-terminal domain"/>
    <property type="match status" value="1"/>
</dbReference>
<reference evidence="7 8" key="1">
    <citation type="journal article" date="2019" name="Mar. Drugs">
        <title>Comparative Genomics and CAZyme Genome Repertoires of Marine Zobellia amurskyensis KMM 3526(T) and Zobellia laminariae KMM 3676(T).</title>
        <authorList>
            <person name="Chernysheva N."/>
            <person name="Bystritskaya E."/>
            <person name="Stenkova A."/>
            <person name="Golovkin I."/>
            <person name="Nedashkovskaya O."/>
            <person name="Isaeva M."/>
        </authorList>
    </citation>
    <scope>NUCLEOTIDE SEQUENCE [LARGE SCALE GENOMIC DNA]</scope>
    <source>
        <strain evidence="7 8">KMM 3526</strain>
    </source>
</reference>
<dbReference type="Gene3D" id="2.60.40.1120">
    <property type="entry name" value="Carboxypeptidase-like, regulatory domain"/>
    <property type="match status" value="1"/>
</dbReference>
<dbReference type="InterPro" id="IPR050330">
    <property type="entry name" value="Bact_OuterMem_StrucFunc"/>
</dbReference>
<dbReference type="PROSITE" id="PS01068">
    <property type="entry name" value="OMPA_1"/>
    <property type="match status" value="1"/>
</dbReference>
<evidence type="ECO:0000256" key="3">
    <source>
        <dbReference type="ARBA" id="ARBA00023237"/>
    </source>
</evidence>
<dbReference type="Gene3D" id="1.25.40.10">
    <property type="entry name" value="Tetratricopeptide repeat domain"/>
    <property type="match status" value="1"/>
</dbReference>
<dbReference type="InterPro" id="IPR006664">
    <property type="entry name" value="OMP_bac"/>
</dbReference>
<dbReference type="EMBL" id="RCNR01000010">
    <property type="protein sequence ID" value="MUH35628.1"/>
    <property type="molecule type" value="Genomic_DNA"/>
</dbReference>
<dbReference type="InterPro" id="IPR011990">
    <property type="entry name" value="TPR-like_helical_dom_sf"/>
</dbReference>
<keyword evidence="8" id="KW-1185">Reference proteome</keyword>
<dbReference type="InterPro" id="IPR008969">
    <property type="entry name" value="CarboxyPept-like_regulatory"/>
</dbReference>
<dbReference type="PRINTS" id="PR01021">
    <property type="entry name" value="OMPADOMAIN"/>
</dbReference>
<evidence type="ECO:0000256" key="2">
    <source>
        <dbReference type="ARBA" id="ARBA00023136"/>
    </source>
</evidence>
<feature type="coiled-coil region" evidence="5">
    <location>
        <begin position="511"/>
        <end position="571"/>
    </location>
</feature>
<dbReference type="PANTHER" id="PTHR30329:SF21">
    <property type="entry name" value="LIPOPROTEIN YIAD-RELATED"/>
    <property type="match status" value="1"/>
</dbReference>
<proteinExistence type="predicted"/>
<dbReference type="InterPro" id="IPR011042">
    <property type="entry name" value="6-blade_b-propeller_TolB-like"/>
</dbReference>
<evidence type="ECO:0000313" key="7">
    <source>
        <dbReference type="EMBL" id="MUH35628.1"/>
    </source>
</evidence>
<keyword evidence="3" id="KW-0998">Cell outer membrane</keyword>
<protein>
    <submittedName>
        <fullName evidence="7">Flagellar motor protein MotB</fullName>
    </submittedName>
</protein>
<keyword evidence="5" id="KW-0175">Coiled coil</keyword>
<accession>A0A7X3D1K4</accession>
<evidence type="ECO:0000259" key="6">
    <source>
        <dbReference type="PROSITE" id="PS51123"/>
    </source>
</evidence>
<dbReference type="OrthoDB" id="9809364at2"/>
<dbReference type="Gene3D" id="3.30.1330.60">
    <property type="entry name" value="OmpA-like domain"/>
    <property type="match status" value="1"/>
</dbReference>
<comment type="caution">
    <text evidence="7">The sequence shown here is derived from an EMBL/GenBank/DDBJ whole genome shotgun (WGS) entry which is preliminary data.</text>
</comment>